<sequence>MEKGRVFTLSQVAQHKSKNDCWFIINGRVVDVTKFLEEHPGGEEVLIESAGKDATKEFDDIGHSKAAKQLLLKYQVGFLQGYNRNEGAEFEAGTNAAASKESNKPKEMKAFVIKDDPVPKYKAFLEFFVPLFVAGSFFGYRYLTGATQIGS</sequence>
<dbReference type="Proteomes" id="UP000828048">
    <property type="component" value="Chromosome 7"/>
</dbReference>
<proteinExistence type="predicted"/>
<dbReference type="EMBL" id="CM037157">
    <property type="protein sequence ID" value="KAH7848534.1"/>
    <property type="molecule type" value="Genomic_DNA"/>
</dbReference>
<name>A0ACB7Y642_9ERIC</name>
<protein>
    <submittedName>
        <fullName evidence="1">Uncharacterized protein</fullName>
    </submittedName>
</protein>
<keyword evidence="2" id="KW-1185">Reference proteome</keyword>
<evidence type="ECO:0000313" key="1">
    <source>
        <dbReference type="EMBL" id="KAH7848534.1"/>
    </source>
</evidence>
<reference evidence="1 2" key="1">
    <citation type="journal article" date="2021" name="Hortic Res">
        <title>High-quality reference genome and annotation aids understanding of berry development for evergreen blueberry (Vaccinium darrowii).</title>
        <authorList>
            <person name="Yu J."/>
            <person name="Hulse-Kemp A.M."/>
            <person name="Babiker E."/>
            <person name="Staton M."/>
        </authorList>
    </citation>
    <scope>NUCLEOTIDE SEQUENCE [LARGE SCALE GENOMIC DNA]</scope>
    <source>
        <strain evidence="2">cv. NJ 8807/NJ 8810</strain>
        <tissue evidence="1">Young leaf</tissue>
    </source>
</reference>
<gene>
    <name evidence="1" type="ORF">Vadar_004116</name>
</gene>
<accession>A0ACB7Y642</accession>
<comment type="caution">
    <text evidence="1">The sequence shown here is derived from an EMBL/GenBank/DDBJ whole genome shotgun (WGS) entry which is preliminary data.</text>
</comment>
<organism evidence="1 2">
    <name type="scientific">Vaccinium darrowii</name>
    <dbReference type="NCBI Taxonomy" id="229202"/>
    <lineage>
        <taxon>Eukaryota</taxon>
        <taxon>Viridiplantae</taxon>
        <taxon>Streptophyta</taxon>
        <taxon>Embryophyta</taxon>
        <taxon>Tracheophyta</taxon>
        <taxon>Spermatophyta</taxon>
        <taxon>Magnoliopsida</taxon>
        <taxon>eudicotyledons</taxon>
        <taxon>Gunneridae</taxon>
        <taxon>Pentapetalae</taxon>
        <taxon>asterids</taxon>
        <taxon>Ericales</taxon>
        <taxon>Ericaceae</taxon>
        <taxon>Vaccinioideae</taxon>
        <taxon>Vaccinieae</taxon>
        <taxon>Vaccinium</taxon>
    </lineage>
</organism>
<evidence type="ECO:0000313" key="2">
    <source>
        <dbReference type="Proteomes" id="UP000828048"/>
    </source>
</evidence>